<dbReference type="Gene3D" id="1.10.4030.10">
    <property type="entry name" value="Porin chaperone SurA, peptide-binding domain"/>
    <property type="match status" value="1"/>
</dbReference>
<accession>A0A381VW06</accession>
<dbReference type="SUPFAM" id="SSF109998">
    <property type="entry name" value="Triger factor/SurA peptide-binding domain-like"/>
    <property type="match status" value="1"/>
</dbReference>
<name>A0A381VW06_9ZZZZ</name>
<proteinExistence type="predicted"/>
<evidence type="ECO:0000313" key="2">
    <source>
        <dbReference type="EMBL" id="SVA43773.1"/>
    </source>
</evidence>
<dbReference type="Gene3D" id="3.10.50.40">
    <property type="match status" value="1"/>
</dbReference>
<dbReference type="Pfam" id="PF13624">
    <property type="entry name" value="SurA_N_3"/>
    <property type="match status" value="1"/>
</dbReference>
<evidence type="ECO:0000259" key="1">
    <source>
        <dbReference type="PROSITE" id="PS50198"/>
    </source>
</evidence>
<dbReference type="Pfam" id="PF00639">
    <property type="entry name" value="Rotamase"/>
    <property type="match status" value="1"/>
</dbReference>
<dbReference type="SUPFAM" id="SSF54534">
    <property type="entry name" value="FKBP-like"/>
    <property type="match status" value="1"/>
</dbReference>
<dbReference type="EMBL" id="UINC01009777">
    <property type="protein sequence ID" value="SVA43773.1"/>
    <property type="molecule type" value="Genomic_DNA"/>
</dbReference>
<protein>
    <recommendedName>
        <fullName evidence="1">PpiC domain-containing protein</fullName>
    </recommendedName>
</protein>
<reference evidence="2" key="1">
    <citation type="submission" date="2018-05" db="EMBL/GenBank/DDBJ databases">
        <authorList>
            <person name="Lanie J.A."/>
            <person name="Ng W.-L."/>
            <person name="Kazmierczak K.M."/>
            <person name="Andrzejewski T.M."/>
            <person name="Davidsen T.M."/>
            <person name="Wayne K.J."/>
            <person name="Tettelin H."/>
            <person name="Glass J.I."/>
            <person name="Rusch D."/>
            <person name="Podicherti R."/>
            <person name="Tsui H.-C.T."/>
            <person name="Winkler M.E."/>
        </authorList>
    </citation>
    <scope>NUCLEOTIDE SEQUENCE</scope>
</reference>
<organism evidence="2">
    <name type="scientific">marine metagenome</name>
    <dbReference type="NCBI Taxonomy" id="408172"/>
    <lineage>
        <taxon>unclassified sequences</taxon>
        <taxon>metagenomes</taxon>
        <taxon>ecological metagenomes</taxon>
    </lineage>
</organism>
<sequence length="419" mass="48982">MNVKSQLTLFIFAVLYFSCSKNQKDILANVNGDVISLSKFKNSYQDFLIHNYQNDNLSSRYAYLNNLIDEKLILEYAKDNKLENDSSYIQKTQEVYDQLLLNNYFDKKINLDLSVTEAESRSVFQWGKTAIHVRHLFAKNINQINDIKSRLDRGESWNILAEDCFQDSILRINGGDLGWYNQGELDPVFEWNAFSLKIGEISNPVRTRDGYSIIHLLETEYDGFIIEDEYQKKKIELFDLVRNYKQQTRLLQFTDSTISTMDIEFNETVLDDLYNFLLSVGNENFEKIQNDKLISFEDEEWDVSESLNKLSNLSPDQLSRIKSISDLKQTVIGLTCRSKFLVDALDNKIHETKPFKDNLSKQLDQTMIKKVVTNLNKKLNNNNVQDQKKIIENYFNFRKELILTSNVKVDSLLLKTFIM</sequence>
<gene>
    <name evidence="2" type="ORF">METZ01_LOCUS96627</name>
</gene>
<dbReference type="PANTHER" id="PTHR47245:SF2">
    <property type="entry name" value="PEPTIDYL-PROLYL CIS-TRANS ISOMERASE HP_0175-RELATED"/>
    <property type="match status" value="1"/>
</dbReference>
<dbReference type="PANTHER" id="PTHR47245">
    <property type="entry name" value="PEPTIDYLPROLYL ISOMERASE"/>
    <property type="match status" value="1"/>
</dbReference>
<dbReference type="InterPro" id="IPR027304">
    <property type="entry name" value="Trigger_fact/SurA_dom_sf"/>
</dbReference>
<dbReference type="InterPro" id="IPR000297">
    <property type="entry name" value="PPIase_PpiC"/>
</dbReference>
<dbReference type="GO" id="GO:0003755">
    <property type="term" value="F:peptidyl-prolyl cis-trans isomerase activity"/>
    <property type="evidence" value="ECO:0007669"/>
    <property type="project" value="InterPro"/>
</dbReference>
<dbReference type="AlphaFoldDB" id="A0A381VW06"/>
<dbReference type="InterPro" id="IPR046357">
    <property type="entry name" value="PPIase_dom_sf"/>
</dbReference>
<dbReference type="PROSITE" id="PS50198">
    <property type="entry name" value="PPIC_PPIASE_2"/>
    <property type="match status" value="1"/>
</dbReference>
<feature type="domain" description="PpiC" evidence="1">
    <location>
        <begin position="128"/>
        <end position="218"/>
    </location>
</feature>
<dbReference type="InterPro" id="IPR050245">
    <property type="entry name" value="PrsA_foldase"/>
</dbReference>